<feature type="transmembrane region" description="Helical" evidence="1">
    <location>
        <begin position="44"/>
        <end position="68"/>
    </location>
</feature>
<evidence type="ECO:0000256" key="1">
    <source>
        <dbReference type="SAM" id="Phobius"/>
    </source>
</evidence>
<accession>A0A6A8DDI8</accession>
<dbReference type="Proteomes" id="UP000799092">
    <property type="component" value="Unassembled WGS sequence"/>
</dbReference>
<keyword evidence="1" id="KW-1133">Transmembrane helix</keyword>
<name>A0A6A8DDI8_9BACI</name>
<proteinExistence type="predicted"/>
<evidence type="ECO:0000313" key="3">
    <source>
        <dbReference type="Proteomes" id="UP000799092"/>
    </source>
</evidence>
<keyword evidence="1" id="KW-0472">Membrane</keyword>
<dbReference type="RefSeq" id="WP_153737265.1">
    <property type="nucleotide sequence ID" value="NZ_WJNG01000011.1"/>
</dbReference>
<dbReference type="AlphaFoldDB" id="A0A6A8DDI8"/>
<comment type="caution">
    <text evidence="2">The sequence shown here is derived from an EMBL/GenBank/DDBJ whole genome shotgun (WGS) entry which is preliminary data.</text>
</comment>
<sequence>MDKVKQKLDEELKQITFSSNQKVLNKIKKKSVYQKWKDLLNNEVTIPLIPVTGIAMGLVAIISIYPIINNNPTVHKEEYPVENKIIERAGSLYWESWFNEVSKHES</sequence>
<reference evidence="2" key="1">
    <citation type="submission" date="2019-11" db="EMBL/GenBank/DDBJ databases">
        <authorList>
            <person name="Li J."/>
        </authorList>
    </citation>
    <scope>NUCLEOTIDE SEQUENCE</scope>
    <source>
        <strain evidence="2">B6B</strain>
    </source>
</reference>
<dbReference type="EMBL" id="WJNG01000011">
    <property type="protein sequence ID" value="MRH43634.1"/>
    <property type="molecule type" value="Genomic_DNA"/>
</dbReference>
<gene>
    <name evidence="2" type="ORF">GH741_13230</name>
</gene>
<keyword evidence="3" id="KW-1185">Reference proteome</keyword>
<organism evidence="2 3">
    <name type="scientific">Aquibacillus halophilus</name>
    <dbReference type="NCBI Taxonomy" id="930132"/>
    <lineage>
        <taxon>Bacteria</taxon>
        <taxon>Bacillati</taxon>
        <taxon>Bacillota</taxon>
        <taxon>Bacilli</taxon>
        <taxon>Bacillales</taxon>
        <taxon>Bacillaceae</taxon>
        <taxon>Aquibacillus</taxon>
    </lineage>
</organism>
<protein>
    <submittedName>
        <fullName evidence="2">Uncharacterized protein</fullName>
    </submittedName>
</protein>
<keyword evidence="1" id="KW-0812">Transmembrane</keyword>
<evidence type="ECO:0000313" key="2">
    <source>
        <dbReference type="EMBL" id="MRH43634.1"/>
    </source>
</evidence>